<feature type="domain" description="Histidine kinase" evidence="6">
    <location>
        <begin position="396"/>
        <end position="614"/>
    </location>
</feature>
<dbReference type="Pfam" id="PF02518">
    <property type="entry name" value="HATPase_c"/>
    <property type="match status" value="1"/>
</dbReference>
<evidence type="ECO:0000256" key="2">
    <source>
        <dbReference type="ARBA" id="ARBA00012438"/>
    </source>
</evidence>
<organism evidence="8 9">
    <name type="scientific">Caballeronia glathei</name>
    <dbReference type="NCBI Taxonomy" id="60547"/>
    <lineage>
        <taxon>Bacteria</taxon>
        <taxon>Pseudomonadati</taxon>
        <taxon>Pseudomonadota</taxon>
        <taxon>Betaproteobacteria</taxon>
        <taxon>Burkholderiales</taxon>
        <taxon>Burkholderiaceae</taxon>
        <taxon>Caballeronia</taxon>
    </lineage>
</organism>
<dbReference type="InterPro" id="IPR005467">
    <property type="entry name" value="His_kinase_dom"/>
</dbReference>
<dbReference type="PROSITE" id="PS50109">
    <property type="entry name" value="HIS_KIN"/>
    <property type="match status" value="1"/>
</dbReference>
<keyword evidence="5 8" id="KW-0418">Kinase</keyword>
<dbReference type="InterPro" id="IPR000014">
    <property type="entry name" value="PAS"/>
</dbReference>
<dbReference type="InterPro" id="IPR035965">
    <property type="entry name" value="PAS-like_dom_sf"/>
</dbReference>
<dbReference type="SMART" id="SM00091">
    <property type="entry name" value="PAS"/>
    <property type="match status" value="3"/>
</dbReference>
<dbReference type="STRING" id="60547.GCA_000751215_01749"/>
<evidence type="ECO:0000259" key="7">
    <source>
        <dbReference type="PROSITE" id="PS50113"/>
    </source>
</evidence>
<keyword evidence="9" id="KW-1185">Reference proteome</keyword>
<dbReference type="CDD" id="cd00082">
    <property type="entry name" value="HisKA"/>
    <property type="match status" value="1"/>
</dbReference>
<dbReference type="InterPro" id="IPR003661">
    <property type="entry name" value="HisK_dim/P_dom"/>
</dbReference>
<dbReference type="PANTHER" id="PTHR43304">
    <property type="entry name" value="PHYTOCHROME-LIKE PROTEIN CPH1"/>
    <property type="match status" value="1"/>
</dbReference>
<evidence type="ECO:0000256" key="5">
    <source>
        <dbReference type="ARBA" id="ARBA00022777"/>
    </source>
</evidence>
<protein>
    <recommendedName>
        <fullName evidence="2">histidine kinase</fullName>
        <ecNumber evidence="2">2.7.13.3</ecNumber>
    </recommendedName>
</protein>
<dbReference type="InterPro" id="IPR052162">
    <property type="entry name" value="Sensor_kinase/Photoreceptor"/>
</dbReference>
<dbReference type="GO" id="GO:0000155">
    <property type="term" value="F:phosphorelay sensor kinase activity"/>
    <property type="evidence" value="ECO:0007669"/>
    <property type="project" value="InterPro"/>
</dbReference>
<dbReference type="AlphaFoldDB" id="A0A069PFS9"/>
<name>A0A069PFS9_9BURK</name>
<evidence type="ECO:0000256" key="1">
    <source>
        <dbReference type="ARBA" id="ARBA00000085"/>
    </source>
</evidence>
<dbReference type="NCBIfam" id="TIGR00229">
    <property type="entry name" value="sensory_box"/>
    <property type="match status" value="1"/>
</dbReference>
<dbReference type="PANTHER" id="PTHR43304:SF1">
    <property type="entry name" value="PAC DOMAIN-CONTAINING PROTEIN"/>
    <property type="match status" value="1"/>
</dbReference>
<evidence type="ECO:0000259" key="6">
    <source>
        <dbReference type="PROSITE" id="PS50109"/>
    </source>
</evidence>
<evidence type="ECO:0000313" key="9">
    <source>
        <dbReference type="Proteomes" id="UP000027466"/>
    </source>
</evidence>
<dbReference type="Pfam" id="PF00989">
    <property type="entry name" value="PAS"/>
    <property type="match status" value="1"/>
</dbReference>
<feature type="domain" description="PAC" evidence="7">
    <location>
        <begin position="325"/>
        <end position="376"/>
    </location>
</feature>
<dbReference type="InterPro" id="IPR013767">
    <property type="entry name" value="PAS_fold"/>
</dbReference>
<dbReference type="SMART" id="SM00388">
    <property type="entry name" value="HisKA"/>
    <property type="match status" value="1"/>
</dbReference>
<dbReference type="Pfam" id="PF00512">
    <property type="entry name" value="HisKA"/>
    <property type="match status" value="1"/>
</dbReference>
<dbReference type="SUPFAM" id="SSF47384">
    <property type="entry name" value="Homodimeric domain of signal transducing histidine kinase"/>
    <property type="match status" value="1"/>
</dbReference>
<reference evidence="8 9" key="1">
    <citation type="submission" date="2014-03" db="EMBL/GenBank/DDBJ databases">
        <title>Draft Genome Sequences of Four Burkholderia Strains.</title>
        <authorList>
            <person name="Liu X.Y."/>
            <person name="Li C.X."/>
            <person name="Xu J.H."/>
        </authorList>
    </citation>
    <scope>NUCLEOTIDE SEQUENCE [LARGE SCALE GENOMIC DNA]</scope>
    <source>
        <strain evidence="8 9">DSM 50014</strain>
    </source>
</reference>
<proteinExistence type="predicted"/>
<dbReference type="CDD" id="cd00130">
    <property type="entry name" value="PAS"/>
    <property type="match status" value="3"/>
</dbReference>
<dbReference type="EC" id="2.7.13.3" evidence="2"/>
<dbReference type="InterPro" id="IPR036890">
    <property type="entry name" value="HATPase_C_sf"/>
</dbReference>
<dbReference type="Proteomes" id="UP000027466">
    <property type="component" value="Unassembled WGS sequence"/>
</dbReference>
<keyword evidence="3" id="KW-0597">Phosphoprotein</keyword>
<dbReference type="Pfam" id="PF08447">
    <property type="entry name" value="PAS_3"/>
    <property type="match status" value="1"/>
</dbReference>
<feature type="domain" description="PAC" evidence="7">
    <location>
        <begin position="198"/>
        <end position="250"/>
    </location>
</feature>
<evidence type="ECO:0000256" key="4">
    <source>
        <dbReference type="ARBA" id="ARBA00022679"/>
    </source>
</evidence>
<dbReference type="InterPro" id="IPR003594">
    <property type="entry name" value="HATPase_dom"/>
</dbReference>
<dbReference type="SUPFAM" id="SSF55785">
    <property type="entry name" value="PYP-like sensor domain (PAS domain)"/>
    <property type="match status" value="3"/>
</dbReference>
<dbReference type="PRINTS" id="PR00344">
    <property type="entry name" value="BCTRLSENSOR"/>
</dbReference>
<dbReference type="PROSITE" id="PS50113">
    <property type="entry name" value="PAC"/>
    <property type="match status" value="2"/>
</dbReference>
<dbReference type="SUPFAM" id="SSF55874">
    <property type="entry name" value="ATPase domain of HSP90 chaperone/DNA topoisomerase II/histidine kinase"/>
    <property type="match status" value="1"/>
</dbReference>
<dbReference type="EMBL" id="JFHC01000061">
    <property type="protein sequence ID" value="KDR39362.1"/>
    <property type="molecule type" value="Genomic_DNA"/>
</dbReference>
<comment type="catalytic activity">
    <reaction evidence="1">
        <text>ATP + protein L-histidine = ADP + protein N-phospho-L-histidine.</text>
        <dbReference type="EC" id="2.7.13.3"/>
    </reaction>
</comment>
<dbReference type="RefSeq" id="WP_051672851.1">
    <property type="nucleotide sequence ID" value="NZ_CADFFX010000014.1"/>
</dbReference>
<dbReference type="InterPro" id="IPR000700">
    <property type="entry name" value="PAS-assoc_C"/>
</dbReference>
<evidence type="ECO:0000313" key="8">
    <source>
        <dbReference type="EMBL" id="KDR39362.1"/>
    </source>
</evidence>
<dbReference type="Gene3D" id="3.30.450.20">
    <property type="entry name" value="PAS domain"/>
    <property type="match status" value="3"/>
</dbReference>
<evidence type="ECO:0000256" key="3">
    <source>
        <dbReference type="ARBA" id="ARBA00022553"/>
    </source>
</evidence>
<dbReference type="GO" id="GO:0006355">
    <property type="term" value="P:regulation of DNA-templated transcription"/>
    <property type="evidence" value="ECO:0007669"/>
    <property type="project" value="InterPro"/>
</dbReference>
<dbReference type="InterPro" id="IPR036097">
    <property type="entry name" value="HisK_dim/P_sf"/>
</dbReference>
<dbReference type="Gene3D" id="3.30.565.10">
    <property type="entry name" value="Histidine kinase-like ATPase, C-terminal domain"/>
    <property type="match status" value="1"/>
</dbReference>
<dbReference type="InterPro" id="IPR013655">
    <property type="entry name" value="PAS_fold_3"/>
</dbReference>
<dbReference type="SMART" id="SM00387">
    <property type="entry name" value="HATPase_c"/>
    <property type="match status" value="1"/>
</dbReference>
<sequence>MNTPDTVRHLIDRVPALVWRVTSDGCGDYFNERWHAFTGLPSGPCDVRKWQAAIHPADVEDLRGLLASPGGGTTEVRIRNTAGGYCWFVVKCGPHVGEDDARAMHHVVALELDSERRPGEDGKDVSNGVPVPWENVPTMAWSTRADGYLDYANERWLECCDLTLEQARGWGWRAGVHPDDREGITATWLRLLETGEEGYHEARIGSEAIGWRWCVSKASPARDASGRIVRWYGALFDISDRKLAEDALRRSEAYLEDAQRLSHTGSFGLDPQTGTLYWSEESYRIFEYPRSVTPALALVIARTHPDDLGLVERSLGRANVQDEEIDVSFRLLMPDGRLKHVRILAHRALGEDGARTLVGAVVDATAARQSEERLHRTHAELAHVTRVATMGELAASIVHEVNQPLAAIVTNGGACLRWLDRPEPDLAEAALSVERMVADARHASDIVRQLRAFASKKTPASMPVDVNAVIRETLPLIGMGQFRKGIVLELQLAEKLPAVLADRVQLQQVLINLISNAAQSVGEQSRDAATVPIGIESALTADGAVSVTVRDSGPGFPPDIARRVFEPFFTTKPDGMGMGLSICRSIIEAHGGRIHACNNDGPGAQVGFVLPAHDPAQSEASAC</sequence>
<keyword evidence="4" id="KW-0808">Transferase</keyword>
<dbReference type="InterPro" id="IPR004358">
    <property type="entry name" value="Sig_transdc_His_kin-like_C"/>
</dbReference>
<dbReference type="Gene3D" id="1.10.287.130">
    <property type="match status" value="1"/>
</dbReference>
<gene>
    <name evidence="8" type="ORF">BG61_33555</name>
</gene>
<comment type="caution">
    <text evidence="8">The sequence shown here is derived from an EMBL/GenBank/DDBJ whole genome shotgun (WGS) entry which is preliminary data.</text>
</comment>
<accession>A0A069PFS9</accession>